<evidence type="ECO:0000259" key="1">
    <source>
        <dbReference type="Pfam" id="PF01370"/>
    </source>
</evidence>
<dbReference type="Pfam" id="PF01370">
    <property type="entry name" value="Epimerase"/>
    <property type="match status" value="1"/>
</dbReference>
<protein>
    <submittedName>
        <fullName evidence="2">NAD-dependent epimerase/dehydratase family protein</fullName>
    </submittedName>
</protein>
<reference evidence="2" key="1">
    <citation type="submission" date="2022-01" db="EMBL/GenBank/DDBJ databases">
        <title>Genome sequnece data of strain Bradyrhizobium sp. nov.</title>
        <authorList>
            <person name="Zhang J."/>
        </authorList>
    </citation>
    <scope>NUCLEOTIDE SEQUENCE</scope>
    <source>
        <strain evidence="2">WYCCWR 12774</strain>
    </source>
</reference>
<dbReference type="Gene3D" id="3.40.50.720">
    <property type="entry name" value="NAD(P)-binding Rossmann-like Domain"/>
    <property type="match status" value="1"/>
</dbReference>
<accession>A0ABS9LX21</accession>
<keyword evidence="3" id="KW-1185">Reference proteome</keyword>
<proteinExistence type="predicted"/>
<evidence type="ECO:0000313" key="2">
    <source>
        <dbReference type="EMBL" id="MCG2671580.1"/>
    </source>
</evidence>
<organism evidence="2 3">
    <name type="scientific">Bradyrhizobium zhengyangense</name>
    <dbReference type="NCBI Taxonomy" id="2911009"/>
    <lineage>
        <taxon>Bacteria</taxon>
        <taxon>Pseudomonadati</taxon>
        <taxon>Pseudomonadota</taxon>
        <taxon>Alphaproteobacteria</taxon>
        <taxon>Hyphomicrobiales</taxon>
        <taxon>Nitrobacteraceae</taxon>
        <taxon>Bradyrhizobium</taxon>
    </lineage>
</organism>
<dbReference type="InterPro" id="IPR036291">
    <property type="entry name" value="NAD(P)-bd_dom_sf"/>
</dbReference>
<name>A0ABS9LX21_9BRAD</name>
<comment type="caution">
    <text evidence="2">The sequence shown here is derived from an EMBL/GenBank/DDBJ whole genome shotgun (WGS) entry which is preliminary data.</text>
</comment>
<sequence length="48" mass="5329">MASVPFELRGKSVYVAGHRGMAGSAIVRRLVREDVNLVTVDRREVDLC</sequence>
<dbReference type="SUPFAM" id="SSF51735">
    <property type="entry name" value="NAD(P)-binding Rossmann-fold domains"/>
    <property type="match status" value="1"/>
</dbReference>
<feature type="non-terminal residue" evidence="2">
    <location>
        <position position="48"/>
    </location>
</feature>
<dbReference type="Proteomes" id="UP001139012">
    <property type="component" value="Unassembled WGS sequence"/>
</dbReference>
<dbReference type="EMBL" id="JAKLUA010000015">
    <property type="protein sequence ID" value="MCG2671580.1"/>
    <property type="molecule type" value="Genomic_DNA"/>
</dbReference>
<gene>
    <name evidence="2" type="ORF">L6637_31960</name>
</gene>
<feature type="domain" description="NAD-dependent epimerase/dehydratase" evidence="1">
    <location>
        <begin position="13"/>
        <end position="44"/>
    </location>
</feature>
<evidence type="ECO:0000313" key="3">
    <source>
        <dbReference type="Proteomes" id="UP001139012"/>
    </source>
</evidence>
<dbReference type="RefSeq" id="WP_237873156.1">
    <property type="nucleotide sequence ID" value="NZ_JAKLUA010000015.1"/>
</dbReference>
<dbReference type="InterPro" id="IPR001509">
    <property type="entry name" value="Epimerase_deHydtase"/>
</dbReference>